<keyword evidence="2 5" id="KW-0671">Queuosine biosynthesis</keyword>
<comment type="catalytic activity">
    <reaction evidence="5">
        <text>7-aminomethyl-7-carbaguanine + 2 NADP(+) = 7-cyano-7-carbaguanine + 2 NADPH + 3 H(+)</text>
        <dbReference type="Rhea" id="RHEA:13409"/>
        <dbReference type="ChEBI" id="CHEBI:15378"/>
        <dbReference type="ChEBI" id="CHEBI:45075"/>
        <dbReference type="ChEBI" id="CHEBI:57783"/>
        <dbReference type="ChEBI" id="CHEBI:58349"/>
        <dbReference type="ChEBI" id="CHEBI:58703"/>
        <dbReference type="EC" id="1.7.1.13"/>
    </reaction>
</comment>
<dbReference type="Pfam" id="PF14489">
    <property type="entry name" value="QueF"/>
    <property type="match status" value="1"/>
</dbReference>
<dbReference type="SUPFAM" id="SSF55620">
    <property type="entry name" value="Tetrahydrobiopterin biosynthesis enzymes-like"/>
    <property type="match status" value="1"/>
</dbReference>
<evidence type="ECO:0000313" key="8">
    <source>
        <dbReference type="Proteomes" id="UP000664277"/>
    </source>
</evidence>
<feature type="active site" description="Thioimide intermediate" evidence="5">
    <location>
        <position position="100"/>
    </location>
</feature>
<feature type="compositionally biased region" description="Basic and acidic residues" evidence="6">
    <location>
        <begin position="22"/>
        <end position="51"/>
    </location>
</feature>
<dbReference type="GO" id="GO:0008616">
    <property type="term" value="P:tRNA queuosine(34) biosynthetic process"/>
    <property type="evidence" value="ECO:0007669"/>
    <property type="project" value="UniProtKB-UniRule"/>
</dbReference>
<dbReference type="Proteomes" id="UP000664277">
    <property type="component" value="Unassembled WGS sequence"/>
</dbReference>
<comment type="subcellular location">
    <subcellularLocation>
        <location evidence="5">Cytoplasm</location>
    </subcellularLocation>
</comment>
<comment type="similarity">
    <text evidence="5">Belongs to the GTP cyclohydrolase I family. QueF type 1 subfamily.</text>
</comment>
<feature type="binding site" evidence="5">
    <location>
        <begin position="122"/>
        <end position="124"/>
    </location>
    <ligand>
        <name>substrate</name>
    </ligand>
</feature>
<dbReference type="InterPro" id="IPR016856">
    <property type="entry name" value="QueF_type1"/>
</dbReference>
<gene>
    <name evidence="5 7" type="primary">queF</name>
    <name evidence="7" type="ORF">J0M35_10450</name>
</gene>
<sequence length="186" mass="20966">MAKKANSKKVQATVAASAQPAHDPEVHEAKEKNNKEKNGHKQKKQFKELGKETAAVKQNYDNPDPEILEVFDNPFNDKKANRNNVCGTIHIEAPEFTTVCPITGQPDFANIVIDYCPDKLCVESKSLKLYLGAFRQLPEFHEACVNRIANDLIDKLKPLSLTVEGRFTPRGGIPFWPKAFYEKSRK</sequence>
<dbReference type="Gene3D" id="3.30.1130.10">
    <property type="match status" value="1"/>
</dbReference>
<evidence type="ECO:0000256" key="4">
    <source>
        <dbReference type="ARBA" id="ARBA00023002"/>
    </source>
</evidence>
<feature type="active site" description="Proton donor" evidence="5">
    <location>
        <position position="107"/>
    </location>
</feature>
<keyword evidence="3 5" id="KW-0521">NADP</keyword>
<dbReference type="UniPathway" id="UPA00392"/>
<name>A0A8J7TL79_9BACT</name>
<proteinExistence type="inferred from homology"/>
<dbReference type="PANTHER" id="PTHR34354">
    <property type="entry name" value="NADPH-DEPENDENT 7-CYANO-7-DEAZAGUANINE REDUCTASE"/>
    <property type="match status" value="1"/>
</dbReference>
<dbReference type="AlphaFoldDB" id="A0A8J7TL79"/>
<comment type="function">
    <text evidence="5">Catalyzes the NADPH-dependent reduction of 7-cyano-7-deazaguanine (preQ0) to 7-aminomethyl-7-deazaguanine (preQ1).</text>
</comment>
<evidence type="ECO:0000256" key="2">
    <source>
        <dbReference type="ARBA" id="ARBA00022785"/>
    </source>
</evidence>
<evidence type="ECO:0000256" key="5">
    <source>
        <dbReference type="HAMAP-Rule" id="MF_00818"/>
    </source>
</evidence>
<comment type="pathway">
    <text evidence="5">tRNA modification; tRNA-queuosine biosynthesis.</text>
</comment>
<reference evidence="7" key="1">
    <citation type="submission" date="2021-02" db="EMBL/GenBank/DDBJ databases">
        <title>Genome-Resolved Metagenomics of a Microbial Community Performing Photosynthetic Biological Nutrient Removal.</title>
        <authorList>
            <person name="Mcdaniel E.A."/>
        </authorList>
    </citation>
    <scope>NUCLEOTIDE SEQUENCE</scope>
    <source>
        <strain evidence="7">UWPOB_OBS1</strain>
    </source>
</reference>
<keyword evidence="4 5" id="KW-0560">Oxidoreductase</keyword>
<dbReference type="InterPro" id="IPR050084">
    <property type="entry name" value="NADPH_dep_7-cyano-7-deazaG_red"/>
</dbReference>
<dbReference type="GO" id="GO:0005737">
    <property type="term" value="C:cytoplasm"/>
    <property type="evidence" value="ECO:0007669"/>
    <property type="project" value="UniProtKB-SubCell"/>
</dbReference>
<dbReference type="InterPro" id="IPR029500">
    <property type="entry name" value="QueF"/>
</dbReference>
<evidence type="ECO:0000313" key="7">
    <source>
        <dbReference type="EMBL" id="MBN8660775.1"/>
    </source>
</evidence>
<dbReference type="InterPro" id="IPR043133">
    <property type="entry name" value="GTP-CH-I_C/QueF"/>
</dbReference>
<dbReference type="HAMAP" id="MF_00818">
    <property type="entry name" value="QueF_type1"/>
    <property type="match status" value="1"/>
</dbReference>
<keyword evidence="1 5" id="KW-0963">Cytoplasm</keyword>
<comment type="caution">
    <text evidence="7">The sequence shown here is derived from an EMBL/GenBank/DDBJ whole genome shotgun (WGS) entry which is preliminary data.</text>
</comment>
<accession>A0A8J7TL79</accession>
<feature type="region of interest" description="Disordered" evidence="6">
    <location>
        <begin position="1"/>
        <end position="58"/>
    </location>
</feature>
<dbReference type="GO" id="GO:0033739">
    <property type="term" value="F:preQ1 synthase activity"/>
    <property type="evidence" value="ECO:0007669"/>
    <property type="project" value="UniProtKB-UniRule"/>
</dbReference>
<dbReference type="EC" id="1.7.1.13" evidence="5"/>
<organism evidence="7 8">
    <name type="scientific">Candidatus Obscuribacter phosphatis</name>
    <dbReference type="NCBI Taxonomy" id="1906157"/>
    <lineage>
        <taxon>Bacteria</taxon>
        <taxon>Bacillati</taxon>
        <taxon>Candidatus Melainabacteria</taxon>
        <taxon>Candidatus Obscuribacterales</taxon>
        <taxon>Candidatus Obscuribacteraceae</taxon>
        <taxon>Candidatus Obscuribacter</taxon>
    </lineage>
</organism>
<evidence type="ECO:0000256" key="1">
    <source>
        <dbReference type="ARBA" id="ARBA00022490"/>
    </source>
</evidence>
<dbReference type="NCBIfam" id="TIGR03139">
    <property type="entry name" value="QueF-II"/>
    <property type="match status" value="1"/>
</dbReference>
<evidence type="ECO:0000256" key="6">
    <source>
        <dbReference type="SAM" id="MobiDB-lite"/>
    </source>
</evidence>
<protein>
    <recommendedName>
        <fullName evidence="5">NADPH-dependent 7-cyano-7-deazaguanine reductase</fullName>
        <ecNumber evidence="5">1.7.1.13</ecNumber>
    </recommendedName>
    <alternativeName>
        <fullName evidence="5">7-cyano-7-carbaguanine reductase</fullName>
    </alternativeName>
    <alternativeName>
        <fullName evidence="5">NADPH-dependent nitrile oxidoreductase</fullName>
    </alternativeName>
    <alternativeName>
        <fullName evidence="5">PreQ(0) reductase</fullName>
    </alternativeName>
</protein>
<dbReference type="EMBL" id="JAFLCK010000013">
    <property type="protein sequence ID" value="MBN8660775.1"/>
    <property type="molecule type" value="Genomic_DNA"/>
</dbReference>
<evidence type="ECO:0000256" key="3">
    <source>
        <dbReference type="ARBA" id="ARBA00022857"/>
    </source>
</evidence>
<dbReference type="PANTHER" id="PTHR34354:SF1">
    <property type="entry name" value="NADPH-DEPENDENT 7-CYANO-7-DEAZAGUANINE REDUCTASE"/>
    <property type="match status" value="1"/>
</dbReference>
<feature type="binding site" evidence="5">
    <location>
        <begin position="141"/>
        <end position="142"/>
    </location>
    <ligand>
        <name>substrate</name>
    </ligand>
</feature>